<gene>
    <name evidence="1" type="ORF">HPB50_023003</name>
</gene>
<name>A0ACB7SYL3_HYAAI</name>
<reference evidence="1" key="1">
    <citation type="submission" date="2020-05" db="EMBL/GenBank/DDBJ databases">
        <title>Large-scale comparative analyses of tick genomes elucidate their genetic diversity and vector capacities.</title>
        <authorList>
            <person name="Jia N."/>
            <person name="Wang J."/>
            <person name="Shi W."/>
            <person name="Du L."/>
            <person name="Sun Y."/>
            <person name="Zhan W."/>
            <person name="Jiang J."/>
            <person name="Wang Q."/>
            <person name="Zhang B."/>
            <person name="Ji P."/>
            <person name="Sakyi L.B."/>
            <person name="Cui X."/>
            <person name="Yuan T."/>
            <person name="Jiang B."/>
            <person name="Yang W."/>
            <person name="Lam T.T.-Y."/>
            <person name="Chang Q."/>
            <person name="Ding S."/>
            <person name="Wang X."/>
            <person name="Zhu J."/>
            <person name="Ruan X."/>
            <person name="Zhao L."/>
            <person name="Wei J."/>
            <person name="Que T."/>
            <person name="Du C."/>
            <person name="Cheng J."/>
            <person name="Dai P."/>
            <person name="Han X."/>
            <person name="Huang E."/>
            <person name="Gao Y."/>
            <person name="Liu J."/>
            <person name="Shao H."/>
            <person name="Ye R."/>
            <person name="Li L."/>
            <person name="Wei W."/>
            <person name="Wang X."/>
            <person name="Wang C."/>
            <person name="Yang T."/>
            <person name="Huo Q."/>
            <person name="Li W."/>
            <person name="Guo W."/>
            <person name="Chen H."/>
            <person name="Zhou L."/>
            <person name="Ni X."/>
            <person name="Tian J."/>
            <person name="Zhou Y."/>
            <person name="Sheng Y."/>
            <person name="Liu T."/>
            <person name="Pan Y."/>
            <person name="Xia L."/>
            <person name="Li J."/>
            <person name="Zhao F."/>
            <person name="Cao W."/>
        </authorList>
    </citation>
    <scope>NUCLEOTIDE SEQUENCE</scope>
    <source>
        <strain evidence="1">Hyas-2018</strain>
    </source>
</reference>
<protein>
    <submittedName>
        <fullName evidence="1">Uncharacterized protein</fullName>
    </submittedName>
</protein>
<evidence type="ECO:0000313" key="1">
    <source>
        <dbReference type="EMBL" id="KAH6939973.1"/>
    </source>
</evidence>
<keyword evidence="2" id="KW-1185">Reference proteome</keyword>
<dbReference type="Proteomes" id="UP000821845">
    <property type="component" value="Chromosome 2"/>
</dbReference>
<dbReference type="EMBL" id="CM023482">
    <property type="protein sequence ID" value="KAH6939973.1"/>
    <property type="molecule type" value="Genomic_DNA"/>
</dbReference>
<sequence length="166" mass="18626">MKCQQFEKKLTILDTMHYIASAWDAVSSDTIANSFRHGGFKRSDACSTSEAAVSVDDKPEFGCLQLPGTFADYVSADDGVAVCRWITLSKLCALNLQTLQMRRKRMTLARLARPFQLTWKCCLSSTTFAGLLVHAMMSATCCLISQVSKEKTRLGKCREKMDFFRK</sequence>
<accession>A0ACB7SYL3</accession>
<comment type="caution">
    <text evidence="1">The sequence shown here is derived from an EMBL/GenBank/DDBJ whole genome shotgun (WGS) entry which is preliminary data.</text>
</comment>
<organism evidence="1 2">
    <name type="scientific">Hyalomma asiaticum</name>
    <name type="common">Tick</name>
    <dbReference type="NCBI Taxonomy" id="266040"/>
    <lineage>
        <taxon>Eukaryota</taxon>
        <taxon>Metazoa</taxon>
        <taxon>Ecdysozoa</taxon>
        <taxon>Arthropoda</taxon>
        <taxon>Chelicerata</taxon>
        <taxon>Arachnida</taxon>
        <taxon>Acari</taxon>
        <taxon>Parasitiformes</taxon>
        <taxon>Ixodida</taxon>
        <taxon>Ixodoidea</taxon>
        <taxon>Ixodidae</taxon>
        <taxon>Hyalomminae</taxon>
        <taxon>Hyalomma</taxon>
    </lineage>
</organism>
<evidence type="ECO:0000313" key="2">
    <source>
        <dbReference type="Proteomes" id="UP000821845"/>
    </source>
</evidence>
<proteinExistence type="predicted"/>